<dbReference type="eggNOG" id="COG2927">
    <property type="taxonomic scope" value="Bacteria"/>
</dbReference>
<dbReference type="GO" id="GO:0006260">
    <property type="term" value="P:DNA replication"/>
    <property type="evidence" value="ECO:0007669"/>
    <property type="project" value="InterPro"/>
</dbReference>
<dbReference type="EMBL" id="CP134206">
    <property type="protein sequence ID" value="WND06187.1"/>
    <property type="molecule type" value="Genomic_DNA"/>
</dbReference>
<evidence type="ECO:0000313" key="3">
    <source>
        <dbReference type="Proteomes" id="UP000185674"/>
    </source>
</evidence>
<protein>
    <submittedName>
        <fullName evidence="1">DNA polymerase III subunit chi</fullName>
        <ecNumber evidence="2">2.7.7.7</ecNumber>
    </submittedName>
</protein>
<reference evidence="2" key="2">
    <citation type="submission" date="2023-09" db="EMBL/GenBank/DDBJ databases">
        <title>Acinetobacter soli.</title>
        <authorList>
            <person name="Kim B."/>
            <person name="Kim D."/>
            <person name="Park D."/>
        </authorList>
    </citation>
    <scope>NUCLEOTIDE SEQUENCE</scope>
    <source>
        <strain evidence="2">2023.05</strain>
    </source>
</reference>
<dbReference type="InterPro" id="IPR036768">
    <property type="entry name" value="PolIII_chi_sf"/>
</dbReference>
<dbReference type="Gene3D" id="3.40.50.10110">
    <property type="entry name" value="DNA polymerase III subunit chi"/>
    <property type="match status" value="1"/>
</dbReference>
<dbReference type="GO" id="GO:0003677">
    <property type="term" value="F:DNA binding"/>
    <property type="evidence" value="ECO:0007669"/>
    <property type="project" value="InterPro"/>
</dbReference>
<proteinExistence type="predicted"/>
<keyword evidence="2" id="KW-0548">Nucleotidyltransferase</keyword>
<dbReference type="GO" id="GO:0003887">
    <property type="term" value="F:DNA-directed DNA polymerase activity"/>
    <property type="evidence" value="ECO:0007669"/>
    <property type="project" value="UniProtKB-EC"/>
</dbReference>
<dbReference type="PANTHER" id="PTHR38767">
    <property type="entry name" value="DNA POLYMERASE III SUBUNIT CHI"/>
    <property type="match status" value="1"/>
</dbReference>
<keyword evidence="2" id="KW-0808">Transferase</keyword>
<dbReference type="RefSeq" id="WP_004932238.1">
    <property type="nucleotide sequence ID" value="NZ_BBNM01000010.1"/>
</dbReference>
<dbReference type="Pfam" id="PF04364">
    <property type="entry name" value="DNA_pol3_chi"/>
    <property type="match status" value="1"/>
</dbReference>
<evidence type="ECO:0000313" key="1">
    <source>
        <dbReference type="EMBL" id="APV37136.1"/>
    </source>
</evidence>
<dbReference type="Proteomes" id="UP001256400">
    <property type="component" value="Chromosome"/>
</dbReference>
<dbReference type="Proteomes" id="UP000185674">
    <property type="component" value="Chromosome"/>
</dbReference>
<dbReference type="GO" id="GO:0032298">
    <property type="term" value="P:positive regulation of DNA-templated DNA replication initiation"/>
    <property type="evidence" value="ECO:0007669"/>
    <property type="project" value="TreeGrafter"/>
</dbReference>
<name>A0A1P8ELM6_9GAMM</name>
<dbReference type="PANTHER" id="PTHR38767:SF1">
    <property type="entry name" value="DNA POLYMERASE III SUBUNIT CHI"/>
    <property type="match status" value="1"/>
</dbReference>
<dbReference type="AlphaFoldDB" id="A0A1P8ELM6"/>
<dbReference type="KEGG" id="asol:BEN76_14425"/>
<evidence type="ECO:0000313" key="2">
    <source>
        <dbReference type="EMBL" id="WND06187.1"/>
    </source>
</evidence>
<sequence length="135" mass="16005">MPKVSFYLFETSQERQVDSACRLVRKLIKQQQKLWWYCPVLELQKELDEKLWTFDAESFIGHGINQPDAAVCISEQLPDSAEWIIFNFNNHALEHGMQFSHIIEIIENTEAAKQIGREKFKFYRRLGVEPRTFKL</sequence>
<dbReference type="SUPFAM" id="SSF102400">
    <property type="entry name" value="DNA polymerase III chi subunit"/>
    <property type="match status" value="1"/>
</dbReference>
<dbReference type="STRING" id="487316.BEN76_14425"/>
<dbReference type="EC" id="2.7.7.7" evidence="2"/>
<reference evidence="1 3" key="1">
    <citation type="submission" date="2016-08" db="EMBL/GenBank/DDBJ databases">
        <title>Complete genome sequence of Acinetobacter baylyi strain GFJ2.</title>
        <authorList>
            <person name="Tabata M."/>
            <person name="Kuboki S."/>
            <person name="Gibu N."/>
            <person name="Kinouchi Y."/>
            <person name="Vangnai A."/>
            <person name="Kasai D."/>
            <person name="Fukuda M."/>
        </authorList>
    </citation>
    <scope>NUCLEOTIDE SEQUENCE [LARGE SCALE GENOMIC DNA]</scope>
    <source>
        <strain evidence="1 3">GFJ2</strain>
    </source>
</reference>
<organism evidence="1 3">
    <name type="scientific">Acinetobacter soli</name>
    <dbReference type="NCBI Taxonomy" id="487316"/>
    <lineage>
        <taxon>Bacteria</taxon>
        <taxon>Pseudomonadati</taxon>
        <taxon>Pseudomonadota</taxon>
        <taxon>Gammaproteobacteria</taxon>
        <taxon>Moraxellales</taxon>
        <taxon>Moraxellaceae</taxon>
        <taxon>Acinetobacter</taxon>
    </lineage>
</organism>
<dbReference type="InterPro" id="IPR007459">
    <property type="entry name" value="DNA_pol3_chi"/>
</dbReference>
<gene>
    <name evidence="1" type="ORF">BEN76_14425</name>
    <name evidence="2" type="ORF">RHP80_03250</name>
</gene>
<accession>A0A1P8ELM6</accession>
<dbReference type="EMBL" id="CP016896">
    <property type="protein sequence ID" value="APV37136.1"/>
    <property type="molecule type" value="Genomic_DNA"/>
</dbReference>